<dbReference type="InterPro" id="IPR050709">
    <property type="entry name" value="Biotin_Carboxyl_Carrier/Decarb"/>
</dbReference>
<evidence type="ECO:0000259" key="5">
    <source>
        <dbReference type="PROSITE" id="PS50968"/>
    </source>
</evidence>
<dbReference type="Gene3D" id="2.40.50.100">
    <property type="match status" value="1"/>
</dbReference>
<dbReference type="AlphaFoldDB" id="W9GR27"/>
<dbReference type="CDD" id="cd06850">
    <property type="entry name" value="biotinyl_domain"/>
    <property type="match status" value="1"/>
</dbReference>
<dbReference type="GO" id="GO:0003989">
    <property type="term" value="F:acetyl-CoA carboxylase activity"/>
    <property type="evidence" value="ECO:0007669"/>
    <property type="project" value="InterPro"/>
</dbReference>
<evidence type="ECO:0000256" key="3">
    <source>
        <dbReference type="ARBA" id="ARBA00023267"/>
    </source>
</evidence>
<keyword evidence="3 4" id="KW-0092">Biotin</keyword>
<evidence type="ECO:0000256" key="4">
    <source>
        <dbReference type="RuleBase" id="RU364072"/>
    </source>
</evidence>
<name>W9GR27_9PROT</name>
<comment type="caution">
    <text evidence="6">The sequence shown here is derived from an EMBL/GenBank/DDBJ whole genome shotgun (WGS) entry which is preliminary data.</text>
</comment>
<dbReference type="RefSeq" id="WP_037461191.1">
    <property type="nucleotide sequence ID" value="NZ_AVFL01000050.1"/>
</dbReference>
<dbReference type="Proteomes" id="UP000019486">
    <property type="component" value="Unassembled WGS sequence"/>
</dbReference>
<dbReference type="PANTHER" id="PTHR45266:SF3">
    <property type="entry name" value="OXALOACETATE DECARBOXYLASE ALPHA CHAIN"/>
    <property type="match status" value="1"/>
</dbReference>
<keyword evidence="7" id="KW-1185">Reference proteome</keyword>
<dbReference type="GO" id="GO:0006633">
    <property type="term" value="P:fatty acid biosynthetic process"/>
    <property type="evidence" value="ECO:0007669"/>
    <property type="project" value="UniProtKB-UniPathway"/>
</dbReference>
<dbReference type="PANTHER" id="PTHR45266">
    <property type="entry name" value="OXALOACETATE DECARBOXYLASE ALPHA CHAIN"/>
    <property type="match status" value="1"/>
</dbReference>
<reference evidence="6 7" key="1">
    <citation type="submission" date="2013-08" db="EMBL/GenBank/DDBJ databases">
        <title>The genome sequence of Skermanella stibiiresistens.</title>
        <authorList>
            <person name="Zhu W."/>
            <person name="Wang G."/>
        </authorList>
    </citation>
    <scope>NUCLEOTIDE SEQUENCE [LARGE SCALE GENOMIC DNA]</scope>
    <source>
        <strain evidence="6 7">SB22</strain>
    </source>
</reference>
<evidence type="ECO:0000313" key="7">
    <source>
        <dbReference type="Proteomes" id="UP000019486"/>
    </source>
</evidence>
<dbReference type="EMBL" id="AVFL01000050">
    <property type="protein sequence ID" value="EWY36199.1"/>
    <property type="molecule type" value="Genomic_DNA"/>
</dbReference>
<organism evidence="6 7">
    <name type="scientific">Skermanella stibiiresistens SB22</name>
    <dbReference type="NCBI Taxonomy" id="1385369"/>
    <lineage>
        <taxon>Bacteria</taxon>
        <taxon>Pseudomonadati</taxon>
        <taxon>Pseudomonadota</taxon>
        <taxon>Alphaproteobacteria</taxon>
        <taxon>Rhodospirillales</taxon>
        <taxon>Azospirillaceae</taxon>
        <taxon>Skermanella</taxon>
    </lineage>
</organism>
<evidence type="ECO:0000256" key="2">
    <source>
        <dbReference type="ARBA" id="ARBA00017562"/>
    </source>
</evidence>
<dbReference type="InterPro" id="IPR001249">
    <property type="entry name" value="AcCoA_biotinCC"/>
</dbReference>
<keyword evidence="4" id="KW-0443">Lipid metabolism</keyword>
<keyword evidence="4" id="KW-0444">Lipid biosynthesis</keyword>
<sequence>APRREDPEIRSPLAGTLYFSPSPGEADFVTVGQVVEVGATLCVIEAMKVFNEVKAERAGTVEALLVTSGDDVDAGQPILRVA</sequence>
<dbReference type="STRING" id="1385369.N825_29530"/>
<dbReference type="GO" id="GO:0009317">
    <property type="term" value="C:acetyl-CoA carboxylase complex"/>
    <property type="evidence" value="ECO:0007669"/>
    <property type="project" value="InterPro"/>
</dbReference>
<proteinExistence type="predicted"/>
<feature type="domain" description="Lipoyl-binding" evidence="5">
    <location>
        <begin position="6"/>
        <end position="82"/>
    </location>
</feature>
<keyword evidence="4" id="KW-0275">Fatty acid biosynthesis</keyword>
<dbReference type="PATRIC" id="fig|1385369.3.peg.6799"/>
<comment type="pathway">
    <text evidence="4">Lipid metabolism; fatty acid biosynthesis.</text>
</comment>
<dbReference type="InterPro" id="IPR000089">
    <property type="entry name" value="Biotin_lipoyl"/>
</dbReference>
<feature type="non-terminal residue" evidence="6">
    <location>
        <position position="1"/>
    </location>
</feature>
<protein>
    <recommendedName>
        <fullName evidence="2 4">Biotin carboxyl carrier protein of acetyl-CoA carboxylase</fullName>
    </recommendedName>
</protein>
<dbReference type="UniPathway" id="UPA00094"/>
<keyword evidence="4" id="KW-0276">Fatty acid metabolism</keyword>
<dbReference type="Pfam" id="PF00364">
    <property type="entry name" value="Biotin_lipoyl"/>
    <property type="match status" value="1"/>
</dbReference>
<evidence type="ECO:0000256" key="1">
    <source>
        <dbReference type="ARBA" id="ARBA00003761"/>
    </source>
</evidence>
<dbReference type="InterPro" id="IPR011053">
    <property type="entry name" value="Single_hybrid_motif"/>
</dbReference>
<dbReference type="SUPFAM" id="SSF51230">
    <property type="entry name" value="Single hybrid motif"/>
    <property type="match status" value="1"/>
</dbReference>
<comment type="function">
    <text evidence="1 4">This protein is a component of the acetyl coenzyme A carboxylase complex; first, biotin carboxylase catalyzes the carboxylation of the carrier protein and then the transcarboxylase transfers the carboxyl group to form malonyl-CoA.</text>
</comment>
<dbReference type="PROSITE" id="PS50968">
    <property type="entry name" value="BIOTINYL_LIPOYL"/>
    <property type="match status" value="1"/>
</dbReference>
<gene>
    <name evidence="6" type="ORF">N825_29530</name>
</gene>
<evidence type="ECO:0000313" key="6">
    <source>
        <dbReference type="EMBL" id="EWY36199.1"/>
    </source>
</evidence>
<dbReference type="PRINTS" id="PR01071">
    <property type="entry name" value="ACOABIOTINCC"/>
</dbReference>
<accession>W9GR27</accession>